<dbReference type="RefSeq" id="WP_406766901.1">
    <property type="nucleotide sequence ID" value="NZ_JBJHZY010000009.1"/>
</dbReference>
<organism evidence="2 3">
    <name type="scientific">Candidatus Clostridium radicumherbarum</name>
    <dbReference type="NCBI Taxonomy" id="3381662"/>
    <lineage>
        <taxon>Bacteria</taxon>
        <taxon>Bacillati</taxon>
        <taxon>Bacillota</taxon>
        <taxon>Clostridia</taxon>
        <taxon>Eubacteriales</taxon>
        <taxon>Clostridiaceae</taxon>
        <taxon>Clostridium</taxon>
    </lineage>
</organism>
<dbReference type="InterPro" id="IPR031360">
    <property type="entry name" value="TrpP"/>
</dbReference>
<evidence type="ECO:0000313" key="3">
    <source>
        <dbReference type="Proteomes" id="UP001623661"/>
    </source>
</evidence>
<accession>A0ABW8TX96</accession>
<name>A0ABW8TX96_9CLOT</name>
<keyword evidence="1" id="KW-1133">Transmembrane helix</keyword>
<evidence type="ECO:0000256" key="1">
    <source>
        <dbReference type="SAM" id="Phobius"/>
    </source>
</evidence>
<evidence type="ECO:0000313" key="2">
    <source>
        <dbReference type="EMBL" id="MFL0270269.1"/>
    </source>
</evidence>
<sequence>MNLRKIILSSLLLSIGLVLHQLVPPILFGMKPDFLLSMMFIAIFLCDDYKLSLVIGLAAGILTAATTTFPAGQLPNIIDKIITSNLVFLLFRVFKFNSQLKISIVSFIGTIISGTVFLGAAYILVGLPGPFLALILGVVIPATAFNIAASIVLYNAANTAVNRIPY</sequence>
<proteinExistence type="predicted"/>
<keyword evidence="1" id="KW-0812">Transmembrane</keyword>
<gene>
    <name evidence="2" type="ORF">ACJDUH_19495</name>
</gene>
<dbReference type="EMBL" id="JBJHZY010000009">
    <property type="protein sequence ID" value="MFL0270269.1"/>
    <property type="molecule type" value="Genomic_DNA"/>
</dbReference>
<keyword evidence="1" id="KW-0472">Membrane</keyword>
<feature type="transmembrane region" description="Helical" evidence="1">
    <location>
        <begin position="106"/>
        <end position="125"/>
    </location>
</feature>
<dbReference type="Proteomes" id="UP001623661">
    <property type="component" value="Unassembled WGS sequence"/>
</dbReference>
<feature type="transmembrane region" description="Helical" evidence="1">
    <location>
        <begin position="6"/>
        <end position="30"/>
    </location>
</feature>
<protein>
    <submittedName>
        <fullName evidence="2">Tryptophan transporter</fullName>
    </submittedName>
</protein>
<feature type="transmembrane region" description="Helical" evidence="1">
    <location>
        <begin position="131"/>
        <end position="154"/>
    </location>
</feature>
<reference evidence="2 3" key="1">
    <citation type="submission" date="2024-11" db="EMBL/GenBank/DDBJ databases">
        <authorList>
            <person name="Heng Y.C."/>
            <person name="Lim A.C.H."/>
            <person name="Lee J.K.Y."/>
            <person name="Kittelmann S."/>
        </authorList>
    </citation>
    <scope>NUCLEOTIDE SEQUENCE [LARGE SCALE GENOMIC DNA]</scope>
    <source>
        <strain evidence="2 3">WILCCON 0202</strain>
    </source>
</reference>
<comment type="caution">
    <text evidence="2">The sequence shown here is derived from an EMBL/GenBank/DDBJ whole genome shotgun (WGS) entry which is preliminary data.</text>
</comment>
<keyword evidence="3" id="KW-1185">Reference proteome</keyword>
<dbReference type="Pfam" id="PF17099">
    <property type="entry name" value="TrpP"/>
    <property type="match status" value="1"/>
</dbReference>